<sequence length="169" mass="19251">MTSDTPGTPSTLLQRFDRTFHVWTYGVGHSQLLLRARKNHAEEYRLDLRFVAVDSMQLVRRYECLELHSVDDDTFARVFEASGVPPRWRDSRLVVRLQSRTGTGYVQCARVTVDRHPDDEGVPAVPDVVRSLSPSGLRARREPDALRPEAAPVTQRVRVDPSRRGTDRS</sequence>
<protein>
    <submittedName>
        <fullName evidence="2">Uncharacterized protein</fullName>
    </submittedName>
</protein>
<evidence type="ECO:0000256" key="1">
    <source>
        <dbReference type="SAM" id="MobiDB-lite"/>
    </source>
</evidence>
<proteinExistence type="predicted"/>
<feature type="region of interest" description="Disordered" evidence="1">
    <location>
        <begin position="117"/>
        <end position="169"/>
    </location>
</feature>
<accession>A0A8D3WJT4</accession>
<gene>
    <name evidence="2" type="ordered locus">Sfla_2372</name>
</gene>
<feature type="compositionally biased region" description="Basic and acidic residues" evidence="1">
    <location>
        <begin position="157"/>
        <end position="169"/>
    </location>
</feature>
<reference evidence="2 3" key="1">
    <citation type="submission" date="2011-01" db="EMBL/GenBank/DDBJ databases">
        <title>Complete sequence of chromosome of Streptomyces flavogriseus ATCC 33331.</title>
        <authorList>
            <consortium name="US DOE Joint Genome Institute"/>
            <person name="Lucas S."/>
            <person name="Copeland A."/>
            <person name="Lapidus A."/>
            <person name="Cheng J.-F."/>
            <person name="Goodwin L."/>
            <person name="Pitluck S."/>
            <person name="Davenport K."/>
            <person name="Detter J.C."/>
            <person name="Han C."/>
            <person name="Tapia R."/>
            <person name="Land M."/>
            <person name="Hauser L."/>
            <person name="Kyrpides N."/>
            <person name="Ivanova N."/>
            <person name="Ovchinnikova G."/>
            <person name="Pagani I."/>
            <person name="Brumm P."/>
            <person name="Mead D."/>
            <person name="Woyke T."/>
        </authorList>
    </citation>
    <scope>NUCLEOTIDE SEQUENCE [LARGE SCALE GENOMIC DNA]</scope>
    <source>
        <strain evidence="3">ATCC 33331 / IAF-45CD</strain>
    </source>
</reference>
<evidence type="ECO:0000313" key="3">
    <source>
        <dbReference type="Proteomes" id="UP000002066"/>
    </source>
</evidence>
<dbReference type="KEGG" id="sfa:Sfla_2372"/>
<name>A0A8D3WJT4_STRFA</name>
<dbReference type="OrthoDB" id="5148951at2"/>
<evidence type="ECO:0000313" key="2">
    <source>
        <dbReference type="EMBL" id="ADW03801.1"/>
    </source>
</evidence>
<dbReference type="Proteomes" id="UP000002066">
    <property type="component" value="Chromosome"/>
</dbReference>
<organism evidence="2 3">
    <name type="scientific">Streptomyces pratensis (strain ATCC 33331 / IAF-45CD)</name>
    <dbReference type="NCBI Taxonomy" id="591167"/>
    <lineage>
        <taxon>Bacteria</taxon>
        <taxon>Bacillati</taxon>
        <taxon>Actinomycetota</taxon>
        <taxon>Actinomycetes</taxon>
        <taxon>Kitasatosporales</taxon>
        <taxon>Streptomycetaceae</taxon>
        <taxon>Streptomyces</taxon>
    </lineage>
</organism>
<dbReference type="AlphaFoldDB" id="A0A8D3WJT4"/>
<dbReference type="EMBL" id="CP002475">
    <property type="protein sequence ID" value="ADW03801.1"/>
    <property type="molecule type" value="Genomic_DNA"/>
</dbReference>